<dbReference type="PROSITE" id="PS51318">
    <property type="entry name" value="TAT"/>
    <property type="match status" value="1"/>
</dbReference>
<dbReference type="EMBL" id="BAAADD010000003">
    <property type="protein sequence ID" value="GAA0564741.1"/>
    <property type="molecule type" value="Genomic_DNA"/>
</dbReference>
<sequence>MRAETEATRLSRRRFVATGAAGAALTQMGWAQTIAPPQPGVPVDDAARIAAGNDADEHMTIPVMINGHGPFRFVIDTGADRSVIAEDLAVSLGLVRGTEVSVQGVVRTFSTRVVPVANLTFGTLTRRNLMMPMLPRNYMGADGYLGLDAVDGSRVTLDFANRALRVSTSRSQTAFQVRRPTEAYVPVRGTMGHLRSLNCRVDGVSTTCFLDSGAQISVGNSMLLRELLEENPKMRTVGVLPITGITGGVIMGSVVRVDHIRLHSVSFTDAVVAIADMAIFDVWGLSNQPALLIGMNFLRQFAQVSIDYGMKEIRFDLASMLLAKNV</sequence>
<name>A0ABN1EF52_9PROT</name>
<proteinExistence type="predicted"/>
<dbReference type="InterPro" id="IPR034122">
    <property type="entry name" value="Retropepsin-like_bacterial"/>
</dbReference>
<dbReference type="PROSITE" id="PS50175">
    <property type="entry name" value="ASP_PROT_RETROV"/>
    <property type="match status" value="1"/>
</dbReference>
<dbReference type="Pfam" id="PF13650">
    <property type="entry name" value="Asp_protease_2"/>
    <property type="match status" value="2"/>
</dbReference>
<evidence type="ECO:0000259" key="2">
    <source>
        <dbReference type="PROSITE" id="PS50175"/>
    </source>
</evidence>
<evidence type="ECO:0000256" key="1">
    <source>
        <dbReference type="ARBA" id="ARBA00022801"/>
    </source>
</evidence>
<dbReference type="CDD" id="cd05483">
    <property type="entry name" value="retropepsin_like_bacteria"/>
    <property type="match status" value="1"/>
</dbReference>
<dbReference type="InterPro" id="IPR001969">
    <property type="entry name" value="Aspartic_peptidase_AS"/>
</dbReference>
<comment type="caution">
    <text evidence="3">The sequence shown here is derived from an EMBL/GenBank/DDBJ whole genome shotgun (WGS) entry which is preliminary data.</text>
</comment>
<dbReference type="RefSeq" id="WP_166933717.1">
    <property type="nucleotide sequence ID" value="NZ_BAAADD010000003.1"/>
</dbReference>
<dbReference type="Proteomes" id="UP001499951">
    <property type="component" value="Unassembled WGS sequence"/>
</dbReference>
<evidence type="ECO:0000313" key="3">
    <source>
        <dbReference type="EMBL" id="GAA0564741.1"/>
    </source>
</evidence>
<evidence type="ECO:0000313" key="4">
    <source>
        <dbReference type="Proteomes" id="UP001499951"/>
    </source>
</evidence>
<keyword evidence="4" id="KW-1185">Reference proteome</keyword>
<reference evidence="3 4" key="1">
    <citation type="journal article" date="2019" name="Int. J. Syst. Evol. Microbiol.">
        <title>The Global Catalogue of Microorganisms (GCM) 10K type strain sequencing project: providing services to taxonomists for standard genome sequencing and annotation.</title>
        <authorList>
            <consortium name="The Broad Institute Genomics Platform"/>
            <consortium name="The Broad Institute Genome Sequencing Center for Infectious Disease"/>
            <person name="Wu L."/>
            <person name="Ma J."/>
        </authorList>
    </citation>
    <scope>NUCLEOTIDE SEQUENCE [LARGE SCALE GENOMIC DNA]</scope>
    <source>
        <strain evidence="3 4">JCM 15089</strain>
    </source>
</reference>
<feature type="domain" description="Peptidase A2" evidence="2">
    <location>
        <begin position="71"/>
        <end position="143"/>
    </location>
</feature>
<dbReference type="CDD" id="cd00303">
    <property type="entry name" value="retropepsin_like"/>
    <property type="match status" value="1"/>
</dbReference>
<dbReference type="PROSITE" id="PS00141">
    <property type="entry name" value="ASP_PROTEASE"/>
    <property type="match status" value="1"/>
</dbReference>
<dbReference type="Gene3D" id="2.40.70.10">
    <property type="entry name" value="Acid Proteases"/>
    <property type="match status" value="2"/>
</dbReference>
<keyword evidence="1" id="KW-0378">Hydrolase</keyword>
<organism evidence="3 4">
    <name type="scientific">Rhizomicrobium electricum</name>
    <dbReference type="NCBI Taxonomy" id="480070"/>
    <lineage>
        <taxon>Bacteria</taxon>
        <taxon>Pseudomonadati</taxon>
        <taxon>Pseudomonadota</taxon>
        <taxon>Alphaproteobacteria</taxon>
        <taxon>Micropepsales</taxon>
        <taxon>Micropepsaceae</taxon>
        <taxon>Rhizomicrobium</taxon>
    </lineage>
</organism>
<protein>
    <submittedName>
        <fullName evidence="3">Retropepsin-like aspartic protease</fullName>
    </submittedName>
</protein>
<dbReference type="InterPro" id="IPR001995">
    <property type="entry name" value="Peptidase_A2_cat"/>
</dbReference>
<dbReference type="SUPFAM" id="SSF50630">
    <property type="entry name" value="Acid proteases"/>
    <property type="match status" value="2"/>
</dbReference>
<accession>A0ABN1EF52</accession>
<dbReference type="InterPro" id="IPR021109">
    <property type="entry name" value="Peptidase_aspartic_dom_sf"/>
</dbReference>
<dbReference type="InterPro" id="IPR006311">
    <property type="entry name" value="TAT_signal"/>
</dbReference>
<gene>
    <name evidence="3" type="ORF">GCM10008942_11380</name>
</gene>